<evidence type="ECO:0000313" key="4">
    <source>
        <dbReference type="EMBL" id="BCU71515.1"/>
    </source>
</evidence>
<accession>A0A8D5U832</accession>
<sequence>MSGADYFNELLGKSEHLFRFMGVKFEEVKEGRAVAVMDYKEELTRLGGILHGGIIFSAMDYAGSYAVRSLGVKEAFTLQFTITFMRQMKKPPFKFEAEVIRKTKSYAFVEVKAYDGERVVCAVGNGIWHILE</sequence>
<dbReference type="EMBL" id="AP024597">
    <property type="protein sequence ID" value="BCU71515.1"/>
    <property type="molecule type" value="Genomic_DNA"/>
</dbReference>
<dbReference type="Proteomes" id="UP000825123">
    <property type="component" value="Chromosome"/>
</dbReference>
<dbReference type="PANTHER" id="PTHR21660">
    <property type="entry name" value="THIOESTERASE SUPERFAMILY MEMBER-RELATED"/>
    <property type="match status" value="1"/>
</dbReference>
<comment type="similarity">
    <text evidence="1">Belongs to the thioesterase PaaI family.</text>
</comment>
<protein>
    <submittedName>
        <fullName evidence="4">Esterase</fullName>
    </submittedName>
</protein>
<evidence type="ECO:0000259" key="3">
    <source>
        <dbReference type="Pfam" id="PF03061"/>
    </source>
</evidence>
<dbReference type="AlphaFoldDB" id="A0A8D5U832"/>
<keyword evidence="5" id="KW-1185">Reference proteome</keyword>
<feature type="domain" description="Thioesterase" evidence="3">
    <location>
        <begin position="47"/>
        <end position="122"/>
    </location>
</feature>
<evidence type="ECO:0000256" key="2">
    <source>
        <dbReference type="ARBA" id="ARBA00022801"/>
    </source>
</evidence>
<dbReference type="PANTHER" id="PTHR21660:SF1">
    <property type="entry name" value="ACYL-COENZYME A THIOESTERASE 13"/>
    <property type="match status" value="1"/>
</dbReference>
<dbReference type="KEGG" id="csty:KN1_28120"/>
<reference evidence="4 5" key="1">
    <citation type="submission" date="2021-04" db="EMBL/GenBank/DDBJ databases">
        <title>Complete genome sequence of Stygiolobus sp. KN-1.</title>
        <authorList>
            <person name="Nakamura K."/>
            <person name="Sakai H."/>
            <person name="Kurosawa N."/>
        </authorList>
    </citation>
    <scope>NUCLEOTIDE SEQUENCE [LARGE SCALE GENOMIC DNA]</scope>
    <source>
        <strain evidence="4 5">KN-1</strain>
    </source>
</reference>
<dbReference type="Pfam" id="PF03061">
    <property type="entry name" value="4HBT"/>
    <property type="match status" value="1"/>
</dbReference>
<dbReference type="GO" id="GO:0047617">
    <property type="term" value="F:fatty acyl-CoA hydrolase activity"/>
    <property type="evidence" value="ECO:0007669"/>
    <property type="project" value="InterPro"/>
</dbReference>
<name>A0A8D5U832_9CREN</name>
<dbReference type="RefSeq" id="WP_221288303.1">
    <property type="nucleotide sequence ID" value="NZ_AP024597.1"/>
</dbReference>
<evidence type="ECO:0000313" key="5">
    <source>
        <dbReference type="Proteomes" id="UP000825123"/>
    </source>
</evidence>
<dbReference type="NCBIfam" id="TIGR00369">
    <property type="entry name" value="unchar_dom_1"/>
    <property type="match status" value="1"/>
</dbReference>
<gene>
    <name evidence="4" type="ORF">KN1_28120</name>
</gene>
<dbReference type="InterPro" id="IPR003736">
    <property type="entry name" value="PAAI_dom"/>
</dbReference>
<dbReference type="InterPro" id="IPR006683">
    <property type="entry name" value="Thioestr_dom"/>
</dbReference>
<dbReference type="Gene3D" id="3.10.129.10">
    <property type="entry name" value="Hotdog Thioesterase"/>
    <property type="match status" value="1"/>
</dbReference>
<dbReference type="GeneID" id="66164528"/>
<dbReference type="SUPFAM" id="SSF54637">
    <property type="entry name" value="Thioesterase/thiol ester dehydrase-isomerase"/>
    <property type="match status" value="1"/>
</dbReference>
<proteinExistence type="inferred from homology"/>
<keyword evidence="2" id="KW-0378">Hydrolase</keyword>
<evidence type="ECO:0000256" key="1">
    <source>
        <dbReference type="ARBA" id="ARBA00008324"/>
    </source>
</evidence>
<dbReference type="InterPro" id="IPR039298">
    <property type="entry name" value="ACOT13"/>
</dbReference>
<dbReference type="CDD" id="cd03443">
    <property type="entry name" value="PaaI_thioesterase"/>
    <property type="match status" value="1"/>
</dbReference>
<dbReference type="InterPro" id="IPR029069">
    <property type="entry name" value="HotDog_dom_sf"/>
</dbReference>
<organism evidence="4 5">
    <name type="scientific">Stygiolobus caldivivus</name>
    <dbReference type="NCBI Taxonomy" id="2824673"/>
    <lineage>
        <taxon>Archaea</taxon>
        <taxon>Thermoproteota</taxon>
        <taxon>Thermoprotei</taxon>
        <taxon>Sulfolobales</taxon>
        <taxon>Sulfolobaceae</taxon>
        <taxon>Stygiolobus</taxon>
    </lineage>
</organism>